<evidence type="ECO:0000256" key="1">
    <source>
        <dbReference type="ARBA" id="ARBA00022723"/>
    </source>
</evidence>
<dbReference type="InterPro" id="IPR017896">
    <property type="entry name" value="4Fe4S_Fe-S-bd"/>
</dbReference>
<name>S0FUQ0_RUMCE</name>
<dbReference type="SUPFAM" id="SSF52218">
    <property type="entry name" value="Flavoproteins"/>
    <property type="match status" value="1"/>
</dbReference>
<dbReference type="STRING" id="1195236.CTER_1102"/>
<dbReference type="Pfam" id="PF12800">
    <property type="entry name" value="Fer4_4"/>
    <property type="match status" value="1"/>
</dbReference>
<keyword evidence="3" id="KW-0411">Iron-sulfur</keyword>
<dbReference type="Gene3D" id="3.30.70.20">
    <property type="match status" value="1"/>
</dbReference>
<dbReference type="GO" id="GO:0010181">
    <property type="term" value="F:FMN binding"/>
    <property type="evidence" value="ECO:0007669"/>
    <property type="project" value="InterPro"/>
</dbReference>
<feature type="domain" description="Flavodoxin-like" evidence="4">
    <location>
        <begin position="1"/>
        <end position="146"/>
    </location>
</feature>
<dbReference type="PATRIC" id="fig|1195236.3.peg.1398"/>
<feature type="domain" description="4Fe-4S ferredoxin-type" evidence="5">
    <location>
        <begin position="220"/>
        <end position="242"/>
    </location>
</feature>
<evidence type="ECO:0000313" key="6">
    <source>
        <dbReference type="EMBL" id="EMS72864.1"/>
    </source>
</evidence>
<dbReference type="InterPro" id="IPR029039">
    <property type="entry name" value="Flavoprotein-like_sf"/>
</dbReference>
<accession>S0FUQ0</accession>
<protein>
    <submittedName>
        <fullName evidence="6">4Fe-4S ferredoxin iron-sulfur binding domain protein</fullName>
    </submittedName>
</protein>
<dbReference type="EMBL" id="AORV01000025">
    <property type="protein sequence ID" value="EMS72864.1"/>
    <property type="molecule type" value="Genomic_DNA"/>
</dbReference>
<dbReference type="PROSITE" id="PS51379">
    <property type="entry name" value="4FE4S_FER_2"/>
    <property type="match status" value="2"/>
</dbReference>
<proteinExistence type="predicted"/>
<dbReference type="PROSITE" id="PS00198">
    <property type="entry name" value="4FE4S_FER_1"/>
    <property type="match status" value="1"/>
</dbReference>
<dbReference type="RefSeq" id="WP_004624598.1">
    <property type="nucleotide sequence ID" value="NZ_AORV01000025.1"/>
</dbReference>
<keyword evidence="2" id="KW-0408">Iron</keyword>
<dbReference type="Proteomes" id="UP000014155">
    <property type="component" value="Unassembled WGS sequence"/>
</dbReference>
<dbReference type="SUPFAM" id="SSF54862">
    <property type="entry name" value="4Fe-4S ferredoxins"/>
    <property type="match status" value="1"/>
</dbReference>
<dbReference type="AlphaFoldDB" id="S0FUQ0"/>
<gene>
    <name evidence="6" type="ORF">CTER_1102</name>
</gene>
<evidence type="ECO:0000259" key="5">
    <source>
        <dbReference type="PROSITE" id="PS51379"/>
    </source>
</evidence>
<evidence type="ECO:0000256" key="3">
    <source>
        <dbReference type="ARBA" id="ARBA00023014"/>
    </source>
</evidence>
<dbReference type="eggNOG" id="COG1143">
    <property type="taxonomic scope" value="Bacteria"/>
</dbReference>
<dbReference type="GO" id="GO:0016651">
    <property type="term" value="F:oxidoreductase activity, acting on NAD(P)H"/>
    <property type="evidence" value="ECO:0007669"/>
    <property type="project" value="UniProtKB-ARBA"/>
</dbReference>
<reference evidence="6 7" key="1">
    <citation type="journal article" date="2013" name="Genome Announc.">
        <title>Draft Genome Sequence of the Cellulolytic, Mesophilic, Anaerobic Bacterium Clostridium termitidis Strain CT1112 (DSM 5398).</title>
        <authorList>
            <person name="Lal S."/>
            <person name="Ramachandran U."/>
            <person name="Zhang X."/>
            <person name="Munir R."/>
            <person name="Sparling R."/>
            <person name="Levin D.B."/>
        </authorList>
    </citation>
    <scope>NUCLEOTIDE SEQUENCE [LARGE SCALE GENOMIC DNA]</scope>
    <source>
        <strain evidence="6 7">CT1112</strain>
    </source>
</reference>
<dbReference type="GO" id="GO:0051536">
    <property type="term" value="F:iron-sulfur cluster binding"/>
    <property type="evidence" value="ECO:0007669"/>
    <property type="project" value="UniProtKB-KW"/>
</dbReference>
<feature type="domain" description="4Fe-4S ferredoxin-type" evidence="5">
    <location>
        <begin position="187"/>
        <end position="215"/>
    </location>
</feature>
<keyword evidence="1" id="KW-0479">Metal-binding</keyword>
<evidence type="ECO:0000259" key="4">
    <source>
        <dbReference type="PROSITE" id="PS50902"/>
    </source>
</evidence>
<organism evidence="6 7">
    <name type="scientific">Ruminiclostridium cellobioparum subsp. termitidis CT1112</name>
    <dbReference type="NCBI Taxonomy" id="1195236"/>
    <lineage>
        <taxon>Bacteria</taxon>
        <taxon>Bacillati</taxon>
        <taxon>Bacillota</taxon>
        <taxon>Clostridia</taxon>
        <taxon>Eubacteriales</taxon>
        <taxon>Oscillospiraceae</taxon>
        <taxon>Ruminiclostridium</taxon>
    </lineage>
</organism>
<evidence type="ECO:0000256" key="2">
    <source>
        <dbReference type="ARBA" id="ARBA00023004"/>
    </source>
</evidence>
<dbReference type="InterPro" id="IPR008254">
    <property type="entry name" value="Flavodoxin/NO_synth"/>
</dbReference>
<dbReference type="InterPro" id="IPR017900">
    <property type="entry name" value="4Fe4S_Fe_S_CS"/>
</dbReference>
<dbReference type="Gene3D" id="3.40.50.360">
    <property type="match status" value="1"/>
</dbReference>
<evidence type="ECO:0000313" key="7">
    <source>
        <dbReference type="Proteomes" id="UP000014155"/>
    </source>
</evidence>
<dbReference type="PROSITE" id="PS50902">
    <property type="entry name" value="FLAVODOXIN_LIKE"/>
    <property type="match status" value="1"/>
</dbReference>
<keyword evidence="7" id="KW-1185">Reference proteome</keyword>
<comment type="caution">
    <text evidence="6">The sequence shown here is derived from an EMBL/GenBank/DDBJ whole genome shotgun (WGS) entry which is preliminary data.</text>
</comment>
<dbReference type="InterPro" id="IPR047964">
    <property type="entry name" value="EFR1-like"/>
</dbReference>
<dbReference type="GO" id="GO:0046872">
    <property type="term" value="F:metal ion binding"/>
    <property type="evidence" value="ECO:0007669"/>
    <property type="project" value="UniProtKB-KW"/>
</dbReference>
<dbReference type="NCBIfam" id="NF038196">
    <property type="entry name" value="ferrodoxin_EFR1"/>
    <property type="match status" value="1"/>
</dbReference>
<dbReference type="Pfam" id="PF00037">
    <property type="entry name" value="Fer4"/>
    <property type="match status" value="1"/>
</dbReference>
<sequence>MVFYFSGTGNSLQAAKNIADYNGEDLVSVSEKINSGEQLFEYSLSDNEAIGFVFPVYAWGPPGMVLEFIDRLKFNNFNNQYVFSVATCGGNIGNTMKILDNRLAKKGMKLSGGFSIKMPNNYIIIGDVDSREVEKDKLAAAEKTLLDINRSIEKREIGAFRLEKGFLPGLITGVVNPLFNKNALGTGKFYADDNCTSCGLCEKVCNTRTIKVDKKPVWGSKCTQCLACINYCPAKAIQYGKGTLKKGRYTNPNVRVL</sequence>